<proteinExistence type="inferred from homology"/>
<sequence length="238" mass="26636">MTTPHLSLVIPAYNEEGIIKSNLEKVLKFLSKKSYLWEIVVVDDGSRDNTPDIVNSLKKVRLVKLPENMGKGAAVKAGMLKARGKLIIFMDADLSVPLNYIDVVVRALHSSDVAIGSRRVKGSVIKKHQPFLRENMGRVFTKLTQIIIGSKIADFTCGFKGFTKEAASKVFAHGVIDRWAYDAEIIFLAEKFGLKITEVPVEWINREETRVKVGRATIESLIDLVKIRFFGLAGKYED</sequence>
<evidence type="ECO:0000256" key="11">
    <source>
        <dbReference type="ARBA" id="ARBA00023136"/>
    </source>
</evidence>
<organism evidence="14 15">
    <name type="scientific">Candidatus Woesebacteria bacterium RIFCSPHIGHO2_01_FULL_44_21</name>
    <dbReference type="NCBI Taxonomy" id="1802503"/>
    <lineage>
        <taxon>Bacteria</taxon>
        <taxon>Candidatus Woeseibacteriota</taxon>
    </lineage>
</organism>
<gene>
    <name evidence="14" type="ORF">A2803_02650</name>
</gene>
<comment type="similarity">
    <text evidence="3">Belongs to the glycosyltransferase 2 family.</text>
</comment>
<dbReference type="Proteomes" id="UP000178870">
    <property type="component" value="Unassembled WGS sequence"/>
</dbReference>
<keyword evidence="6" id="KW-0808">Transferase</keyword>
<dbReference type="EC" id="2.4.1.117" evidence="4"/>
<dbReference type="InterPro" id="IPR029044">
    <property type="entry name" value="Nucleotide-diphossugar_trans"/>
</dbReference>
<evidence type="ECO:0000256" key="3">
    <source>
        <dbReference type="ARBA" id="ARBA00006739"/>
    </source>
</evidence>
<dbReference type="PANTHER" id="PTHR10859">
    <property type="entry name" value="GLYCOSYL TRANSFERASE"/>
    <property type="match status" value="1"/>
</dbReference>
<comment type="caution">
    <text evidence="14">The sequence shown here is derived from an EMBL/GenBank/DDBJ whole genome shotgun (WGS) entry which is preliminary data.</text>
</comment>
<accession>A0A1F7YXQ1</accession>
<evidence type="ECO:0000256" key="1">
    <source>
        <dbReference type="ARBA" id="ARBA00004389"/>
    </source>
</evidence>
<evidence type="ECO:0000259" key="13">
    <source>
        <dbReference type="Pfam" id="PF00535"/>
    </source>
</evidence>
<reference evidence="14 15" key="1">
    <citation type="journal article" date="2016" name="Nat. Commun.">
        <title>Thousands of microbial genomes shed light on interconnected biogeochemical processes in an aquifer system.</title>
        <authorList>
            <person name="Anantharaman K."/>
            <person name="Brown C.T."/>
            <person name="Hug L.A."/>
            <person name="Sharon I."/>
            <person name="Castelle C.J."/>
            <person name="Probst A.J."/>
            <person name="Thomas B.C."/>
            <person name="Singh A."/>
            <person name="Wilkins M.J."/>
            <person name="Karaoz U."/>
            <person name="Brodie E.L."/>
            <person name="Williams K.H."/>
            <person name="Hubbard S.S."/>
            <person name="Banfield J.F."/>
        </authorList>
    </citation>
    <scope>NUCLEOTIDE SEQUENCE [LARGE SCALE GENOMIC DNA]</scope>
</reference>
<evidence type="ECO:0000256" key="12">
    <source>
        <dbReference type="ARBA" id="ARBA00045097"/>
    </source>
</evidence>
<keyword evidence="9" id="KW-0735">Signal-anchor</keyword>
<keyword evidence="8" id="KW-0256">Endoplasmic reticulum</keyword>
<dbReference type="PANTHER" id="PTHR10859:SF91">
    <property type="entry name" value="DOLICHYL-PHOSPHATE BETA-GLUCOSYLTRANSFERASE"/>
    <property type="match status" value="1"/>
</dbReference>
<evidence type="ECO:0000256" key="7">
    <source>
        <dbReference type="ARBA" id="ARBA00022692"/>
    </source>
</evidence>
<evidence type="ECO:0000256" key="8">
    <source>
        <dbReference type="ARBA" id="ARBA00022824"/>
    </source>
</evidence>
<evidence type="ECO:0000256" key="2">
    <source>
        <dbReference type="ARBA" id="ARBA00004922"/>
    </source>
</evidence>
<dbReference type="GO" id="GO:0006487">
    <property type="term" value="P:protein N-linked glycosylation"/>
    <property type="evidence" value="ECO:0007669"/>
    <property type="project" value="TreeGrafter"/>
</dbReference>
<dbReference type="Gene3D" id="3.90.550.10">
    <property type="entry name" value="Spore Coat Polysaccharide Biosynthesis Protein SpsA, Chain A"/>
    <property type="match status" value="1"/>
</dbReference>
<evidence type="ECO:0000256" key="4">
    <source>
        <dbReference type="ARBA" id="ARBA00012583"/>
    </source>
</evidence>
<keyword evidence="10" id="KW-1133">Transmembrane helix</keyword>
<dbReference type="GO" id="GO:0004581">
    <property type="term" value="F:dolichyl-phosphate beta-glucosyltransferase activity"/>
    <property type="evidence" value="ECO:0007669"/>
    <property type="project" value="UniProtKB-EC"/>
</dbReference>
<keyword evidence="7" id="KW-0812">Transmembrane</keyword>
<comment type="subcellular location">
    <subcellularLocation>
        <location evidence="1">Endoplasmic reticulum membrane</location>
        <topology evidence="1">Single-pass membrane protein</topology>
    </subcellularLocation>
</comment>
<comment type="catalytic activity">
    <reaction evidence="12">
        <text>a di-trans,poly-cis-dolichyl phosphate + UDP-alpha-D-glucose = a di-trans,poly-cis-dolichyl beta-D-glucosyl phosphate + UDP</text>
        <dbReference type="Rhea" id="RHEA:15401"/>
        <dbReference type="Rhea" id="RHEA-COMP:19498"/>
        <dbReference type="Rhea" id="RHEA-COMP:19502"/>
        <dbReference type="ChEBI" id="CHEBI:57525"/>
        <dbReference type="ChEBI" id="CHEBI:57683"/>
        <dbReference type="ChEBI" id="CHEBI:58223"/>
        <dbReference type="ChEBI" id="CHEBI:58885"/>
        <dbReference type="EC" id="2.4.1.117"/>
    </reaction>
    <physiologicalReaction direction="left-to-right" evidence="12">
        <dbReference type="Rhea" id="RHEA:15402"/>
    </physiologicalReaction>
</comment>
<keyword evidence="11" id="KW-0472">Membrane</keyword>
<keyword evidence="5" id="KW-0328">Glycosyltransferase</keyword>
<dbReference type="InterPro" id="IPR035518">
    <property type="entry name" value="DPG_synthase"/>
</dbReference>
<dbReference type="EMBL" id="MGGP01000019">
    <property type="protein sequence ID" value="OGM31964.1"/>
    <property type="molecule type" value="Genomic_DNA"/>
</dbReference>
<evidence type="ECO:0000256" key="6">
    <source>
        <dbReference type="ARBA" id="ARBA00022679"/>
    </source>
</evidence>
<feature type="domain" description="Glycosyltransferase 2-like" evidence="13">
    <location>
        <begin position="7"/>
        <end position="171"/>
    </location>
</feature>
<evidence type="ECO:0000256" key="9">
    <source>
        <dbReference type="ARBA" id="ARBA00022968"/>
    </source>
</evidence>
<dbReference type="SUPFAM" id="SSF53448">
    <property type="entry name" value="Nucleotide-diphospho-sugar transferases"/>
    <property type="match status" value="1"/>
</dbReference>
<evidence type="ECO:0000313" key="15">
    <source>
        <dbReference type="Proteomes" id="UP000178870"/>
    </source>
</evidence>
<protein>
    <recommendedName>
        <fullName evidence="4">dolichyl-phosphate beta-glucosyltransferase</fullName>
        <ecNumber evidence="4">2.4.1.117</ecNumber>
    </recommendedName>
</protein>
<evidence type="ECO:0000313" key="14">
    <source>
        <dbReference type="EMBL" id="OGM31964.1"/>
    </source>
</evidence>
<dbReference type="Pfam" id="PF00535">
    <property type="entry name" value="Glycos_transf_2"/>
    <property type="match status" value="1"/>
</dbReference>
<dbReference type="AlphaFoldDB" id="A0A1F7YXQ1"/>
<dbReference type="InterPro" id="IPR001173">
    <property type="entry name" value="Glyco_trans_2-like"/>
</dbReference>
<comment type="pathway">
    <text evidence="2">Protein modification; protein glycosylation.</text>
</comment>
<evidence type="ECO:0000256" key="5">
    <source>
        <dbReference type="ARBA" id="ARBA00022676"/>
    </source>
</evidence>
<dbReference type="CDD" id="cd04188">
    <property type="entry name" value="DPG_synthase"/>
    <property type="match status" value="1"/>
</dbReference>
<evidence type="ECO:0000256" key="10">
    <source>
        <dbReference type="ARBA" id="ARBA00022989"/>
    </source>
</evidence>
<name>A0A1F7YXQ1_9BACT</name>